<dbReference type="Pfam" id="PF25597">
    <property type="entry name" value="SH3_retrovirus"/>
    <property type="match status" value="1"/>
</dbReference>
<name>A0A5D3CV59_CUCMM</name>
<dbReference type="Proteomes" id="UP000321947">
    <property type="component" value="Unassembled WGS sequence"/>
</dbReference>
<proteinExistence type="predicted"/>
<gene>
    <name evidence="4" type="ORF">E5676_scaffold513G00080</name>
</gene>
<evidence type="ECO:0000313" key="5">
    <source>
        <dbReference type="Proteomes" id="UP000321947"/>
    </source>
</evidence>
<feature type="compositionally biased region" description="Polar residues" evidence="1">
    <location>
        <begin position="284"/>
        <end position="296"/>
    </location>
</feature>
<feature type="region of interest" description="Disordered" evidence="1">
    <location>
        <begin position="279"/>
        <end position="311"/>
    </location>
</feature>
<evidence type="ECO:0000259" key="3">
    <source>
        <dbReference type="Pfam" id="PF25597"/>
    </source>
</evidence>
<dbReference type="EMBL" id="SSTD01009491">
    <property type="protein sequence ID" value="TYK14139.1"/>
    <property type="molecule type" value="Genomic_DNA"/>
</dbReference>
<feature type="domain" description="Retroviral polymerase SH3-like" evidence="3">
    <location>
        <begin position="220"/>
        <end position="268"/>
    </location>
</feature>
<dbReference type="InterPro" id="IPR013103">
    <property type="entry name" value="RVT_2"/>
</dbReference>
<dbReference type="Pfam" id="PF07727">
    <property type="entry name" value="RVT_2"/>
    <property type="match status" value="1"/>
</dbReference>
<feature type="region of interest" description="Disordered" evidence="1">
    <location>
        <begin position="84"/>
        <end position="128"/>
    </location>
</feature>
<evidence type="ECO:0000256" key="1">
    <source>
        <dbReference type="SAM" id="MobiDB-lite"/>
    </source>
</evidence>
<comment type="caution">
    <text evidence="4">The sequence shown here is derived from an EMBL/GenBank/DDBJ whole genome shotgun (WGS) entry which is preliminary data.</text>
</comment>
<feature type="compositionally biased region" description="Polar residues" evidence="1">
    <location>
        <begin position="84"/>
        <end position="94"/>
    </location>
</feature>
<reference evidence="4 5" key="1">
    <citation type="submission" date="2019-08" db="EMBL/GenBank/DDBJ databases">
        <title>Draft genome sequences of two oriental melons (Cucumis melo L. var makuwa).</title>
        <authorList>
            <person name="Kwon S.-Y."/>
        </authorList>
    </citation>
    <scope>NUCLEOTIDE SEQUENCE [LARGE SCALE GENOMIC DNA]</scope>
    <source>
        <strain evidence="5">cv. Chang Bougi</strain>
        <tissue evidence="4">Leaf</tissue>
    </source>
</reference>
<dbReference type="InterPro" id="IPR043502">
    <property type="entry name" value="DNA/RNA_pol_sf"/>
</dbReference>
<evidence type="ECO:0000313" key="4">
    <source>
        <dbReference type="EMBL" id="TYK14139.1"/>
    </source>
</evidence>
<evidence type="ECO:0000259" key="2">
    <source>
        <dbReference type="Pfam" id="PF07727"/>
    </source>
</evidence>
<protein>
    <submittedName>
        <fullName evidence="4">Gag-pol polyprotein</fullName>
    </submittedName>
</protein>
<sequence>MKVTAIEEAHCITTLRLDELFSSLLTFEMVTADRENKKGKGIAFKSTHEGEAAVSDTEANMDKSIALLTKQFINVLRKFKNTNATGMNAQTSNQYRRRNDEGTTRRNNENSNRRNEESGDSRDDDGNINAFTIQITDENTDDESECFEESKNDKLSIEKLKALWKEDCEARAKQKERIQDLIEENERHMTGNRSYFTNLKDCVTGHVTFSDGAKGKIMAKADREYRQKWDARSEQGIFLGYSQNSRAYRVFNNKSVSVMETINVVLNDLDSTIKQMIDEEDETSNMSEARTTSTVEVSKADNPSDDLGDPSAEMQTIRKEKIVYLKMVDDLCYTSTIKPSTVDSALKDELVAQGYTQVEGVDFDETFAPVARLEAIRLLLDISCIQKFKLYQMDVKSAFLNGYLNEEVYVAQPKGFVDSEHPKHVYKLNKALYGLKQAPRAWYERLTLLKRSIIGSLLYLTASRPDISYAVGICARLSG</sequence>
<organism evidence="4 5">
    <name type="scientific">Cucumis melo var. makuwa</name>
    <name type="common">Oriental melon</name>
    <dbReference type="NCBI Taxonomy" id="1194695"/>
    <lineage>
        <taxon>Eukaryota</taxon>
        <taxon>Viridiplantae</taxon>
        <taxon>Streptophyta</taxon>
        <taxon>Embryophyta</taxon>
        <taxon>Tracheophyta</taxon>
        <taxon>Spermatophyta</taxon>
        <taxon>Magnoliopsida</taxon>
        <taxon>eudicotyledons</taxon>
        <taxon>Gunneridae</taxon>
        <taxon>Pentapetalae</taxon>
        <taxon>rosids</taxon>
        <taxon>fabids</taxon>
        <taxon>Cucurbitales</taxon>
        <taxon>Cucurbitaceae</taxon>
        <taxon>Benincaseae</taxon>
        <taxon>Cucumis</taxon>
    </lineage>
</organism>
<feature type="domain" description="Reverse transcriptase Ty1/copia-type" evidence="2">
    <location>
        <begin position="340"/>
        <end position="447"/>
    </location>
</feature>
<dbReference type="InterPro" id="IPR057670">
    <property type="entry name" value="SH3_retrovirus"/>
</dbReference>
<dbReference type="AlphaFoldDB" id="A0A5D3CV59"/>
<dbReference type="SUPFAM" id="SSF56672">
    <property type="entry name" value="DNA/RNA polymerases"/>
    <property type="match status" value="1"/>
</dbReference>
<feature type="compositionally biased region" description="Basic and acidic residues" evidence="1">
    <location>
        <begin position="97"/>
        <end position="125"/>
    </location>
</feature>
<accession>A0A5D3CV59</accession>